<evidence type="ECO:0000256" key="5">
    <source>
        <dbReference type="ARBA" id="ARBA00022723"/>
    </source>
</evidence>
<evidence type="ECO:0000259" key="8">
    <source>
        <dbReference type="Pfam" id="PF03828"/>
    </source>
</evidence>
<reference evidence="10 11" key="1">
    <citation type="journal article" date="2014" name="Nat. Commun.">
        <title>Klebsormidium flaccidum genome reveals primary factors for plant terrestrial adaptation.</title>
        <authorList>
            <person name="Hori K."/>
            <person name="Maruyama F."/>
            <person name="Fujisawa T."/>
            <person name="Togashi T."/>
            <person name="Yamamoto N."/>
            <person name="Seo M."/>
            <person name="Sato S."/>
            <person name="Yamada T."/>
            <person name="Mori H."/>
            <person name="Tajima N."/>
            <person name="Moriyama T."/>
            <person name="Ikeuchi M."/>
            <person name="Watanabe M."/>
            <person name="Wada H."/>
            <person name="Kobayashi K."/>
            <person name="Saito M."/>
            <person name="Masuda T."/>
            <person name="Sasaki-Sekimoto Y."/>
            <person name="Mashiguchi K."/>
            <person name="Awai K."/>
            <person name="Shimojima M."/>
            <person name="Masuda S."/>
            <person name="Iwai M."/>
            <person name="Nobusawa T."/>
            <person name="Narise T."/>
            <person name="Kondo S."/>
            <person name="Saito H."/>
            <person name="Sato R."/>
            <person name="Murakawa M."/>
            <person name="Ihara Y."/>
            <person name="Oshima-Yamada Y."/>
            <person name="Ohtaka K."/>
            <person name="Satoh M."/>
            <person name="Sonobe K."/>
            <person name="Ishii M."/>
            <person name="Ohtani R."/>
            <person name="Kanamori-Sato M."/>
            <person name="Honoki R."/>
            <person name="Miyazaki D."/>
            <person name="Mochizuki H."/>
            <person name="Umetsu J."/>
            <person name="Higashi K."/>
            <person name="Shibata D."/>
            <person name="Kamiya Y."/>
            <person name="Sato N."/>
            <person name="Nakamura Y."/>
            <person name="Tabata S."/>
            <person name="Ida S."/>
            <person name="Kurokawa K."/>
            <person name="Ohta H."/>
        </authorList>
    </citation>
    <scope>NUCLEOTIDE SEQUENCE [LARGE SCALE GENOMIC DNA]</scope>
    <source>
        <strain evidence="10 11">NIES-2285</strain>
    </source>
</reference>
<feature type="compositionally biased region" description="Low complexity" evidence="7">
    <location>
        <begin position="48"/>
        <end position="58"/>
    </location>
</feature>
<feature type="compositionally biased region" description="Acidic residues" evidence="7">
    <location>
        <begin position="524"/>
        <end position="544"/>
    </location>
</feature>
<evidence type="ECO:0000259" key="9">
    <source>
        <dbReference type="Pfam" id="PF22600"/>
    </source>
</evidence>
<dbReference type="GO" id="GO:1990817">
    <property type="term" value="F:poly(A) RNA polymerase activity"/>
    <property type="evidence" value="ECO:0000318"/>
    <property type="project" value="GO_Central"/>
</dbReference>
<keyword evidence="5" id="KW-0479">Metal-binding</keyword>
<organism evidence="10 11">
    <name type="scientific">Klebsormidium nitens</name>
    <name type="common">Green alga</name>
    <name type="synonym">Ulothrix nitens</name>
    <dbReference type="NCBI Taxonomy" id="105231"/>
    <lineage>
        <taxon>Eukaryota</taxon>
        <taxon>Viridiplantae</taxon>
        <taxon>Streptophyta</taxon>
        <taxon>Klebsormidiophyceae</taxon>
        <taxon>Klebsormidiales</taxon>
        <taxon>Klebsormidiaceae</taxon>
        <taxon>Klebsormidium</taxon>
    </lineage>
</organism>
<evidence type="ECO:0000256" key="6">
    <source>
        <dbReference type="ARBA" id="ARBA00022842"/>
    </source>
</evidence>
<dbReference type="GO" id="GO:0031123">
    <property type="term" value="P:RNA 3'-end processing"/>
    <property type="evidence" value="ECO:0000318"/>
    <property type="project" value="GO_Central"/>
</dbReference>
<comment type="cofactor">
    <cofactor evidence="1">
        <name>Mn(2+)</name>
        <dbReference type="ChEBI" id="CHEBI:29035"/>
    </cofactor>
</comment>
<keyword evidence="11" id="KW-1185">Reference proteome</keyword>
<evidence type="ECO:0000313" key="11">
    <source>
        <dbReference type="Proteomes" id="UP000054558"/>
    </source>
</evidence>
<feature type="region of interest" description="Disordered" evidence="7">
    <location>
        <begin position="48"/>
        <end position="68"/>
    </location>
</feature>
<feature type="domain" description="Poly(A) RNA polymerase mitochondrial-like central palm" evidence="9">
    <location>
        <begin position="152"/>
        <end position="278"/>
    </location>
</feature>
<dbReference type="SUPFAM" id="SSF81301">
    <property type="entry name" value="Nucleotidyltransferase"/>
    <property type="match status" value="1"/>
</dbReference>
<keyword evidence="6" id="KW-0460">Magnesium</keyword>
<dbReference type="Pfam" id="PF22600">
    <property type="entry name" value="MTPAP-like_central"/>
    <property type="match status" value="1"/>
</dbReference>
<dbReference type="GO" id="GO:0031499">
    <property type="term" value="C:TRAMP complex"/>
    <property type="evidence" value="ECO:0000318"/>
    <property type="project" value="GO_Central"/>
</dbReference>
<feature type="compositionally biased region" description="Basic and acidic residues" evidence="7">
    <location>
        <begin position="482"/>
        <end position="502"/>
    </location>
</feature>
<dbReference type="FunFam" id="3.30.460.10:FF:000006">
    <property type="entry name" value="non-canonical poly(A) RNA polymerase PAPD5"/>
    <property type="match status" value="1"/>
</dbReference>
<feature type="domain" description="PAP-associated" evidence="8">
    <location>
        <begin position="348"/>
        <end position="406"/>
    </location>
</feature>
<dbReference type="InterPro" id="IPR043519">
    <property type="entry name" value="NT_sf"/>
</dbReference>
<dbReference type="InterPro" id="IPR054708">
    <property type="entry name" value="MTPAP-like_central"/>
</dbReference>
<dbReference type="GO" id="GO:0005730">
    <property type="term" value="C:nucleolus"/>
    <property type="evidence" value="ECO:0000318"/>
    <property type="project" value="GO_Central"/>
</dbReference>
<evidence type="ECO:0000256" key="4">
    <source>
        <dbReference type="ARBA" id="ARBA00022679"/>
    </source>
</evidence>
<dbReference type="Gene3D" id="3.30.460.10">
    <property type="entry name" value="Beta Polymerase, domain 2"/>
    <property type="match status" value="1"/>
</dbReference>
<keyword evidence="4" id="KW-0808">Transferase</keyword>
<sequence>MDSDEEDVPTFKYDIAAEPLGSWDAKELHEETVTERGTFLGQVAARVRARQAATSTSSPGKLEETLPDVEPSAVNDGLQAARASEGEIGEFLSLEDFEEPADEFRYALADEDDEDHEEGSSGQQAGKAGYTPPPWALASVKRGLVRSPLLRLHQEIIDFCDFLAATDDERALREAAVERVKDVILSIWPDCTPTVFGSYATGLFLPTSDMDMVVLNSGVDNVPNALRALSLQLSKRRIAKQIQVIAKARVPIIKFVEVESKIQFDISFDVENGPAAAKFIRQSMKTLPPLRPLCLVVKIFLQQRELNEVYTGGIGSYALIVMLMAHLQLHPSRRGYESGGPAQPLDSNLGILLIDFFELYGKMLNVRDVGVSCKDGGAFFNKREAGTFNHDRPFLLSVRDPQDENNDIGKNSYNVQKVRSAFMHAHNLLTTEGEAGQGLLERIVRMDKILLKRKVAPPSPGHTPEAGVSTPHGAYEADLDTTEAKPSRGSKRERSDEGDRWAPKTSPNGKLDLGGGRKKQRVEAEEEPEAEDPDGEESPEEGQIEVEPRKKKKKMRPAKVKRMQARQAAKQAEIDLVNSVASERGLASPPGKSRQEDGSQRKVLNTGKGLVVVASR</sequence>
<accession>A0A1Y1IEF2</accession>
<name>A0A1Y1IEF2_KLENI</name>
<protein>
    <recommendedName>
        <fullName evidence="3">polynucleotide adenylyltransferase</fullName>
        <ecNumber evidence="3">2.7.7.19</ecNumber>
    </recommendedName>
</protein>
<dbReference type="EC" id="2.7.7.19" evidence="3"/>
<evidence type="ECO:0000256" key="1">
    <source>
        <dbReference type="ARBA" id="ARBA00001936"/>
    </source>
</evidence>
<proteinExistence type="inferred from homology"/>
<dbReference type="AlphaFoldDB" id="A0A1Y1IEF2"/>
<evidence type="ECO:0000313" key="10">
    <source>
        <dbReference type="EMBL" id="GAQ89300.1"/>
    </source>
</evidence>
<dbReference type="SUPFAM" id="SSF81631">
    <property type="entry name" value="PAP/OAS1 substrate-binding domain"/>
    <property type="match status" value="1"/>
</dbReference>
<feature type="compositionally biased region" description="Basic residues" evidence="7">
    <location>
        <begin position="549"/>
        <end position="564"/>
    </location>
</feature>
<dbReference type="PANTHER" id="PTHR23092:SF15">
    <property type="entry name" value="INACTIVE NON-CANONICAL POLY(A) RNA POLYMERASE PROTEIN TRF4-2-RELATED"/>
    <property type="match status" value="1"/>
</dbReference>
<dbReference type="Gene3D" id="1.10.1410.10">
    <property type="match status" value="1"/>
</dbReference>
<feature type="region of interest" description="Disordered" evidence="7">
    <location>
        <begin position="454"/>
        <end position="616"/>
    </location>
</feature>
<gene>
    <name evidence="10" type="ORF">KFL_005080090</name>
</gene>
<dbReference type="Pfam" id="PF03828">
    <property type="entry name" value="PAP_assoc"/>
    <property type="match status" value="1"/>
</dbReference>
<dbReference type="InterPro" id="IPR045862">
    <property type="entry name" value="Trf4-like"/>
</dbReference>
<comment type="similarity">
    <text evidence="2">Belongs to the DNA polymerase type-B-like family.</text>
</comment>
<evidence type="ECO:0000256" key="2">
    <source>
        <dbReference type="ARBA" id="ARBA00008593"/>
    </source>
</evidence>
<dbReference type="OMA" id="DWDTRIT"/>
<dbReference type="PANTHER" id="PTHR23092">
    <property type="entry name" value="POLY(A) RNA POLYMERASE"/>
    <property type="match status" value="1"/>
</dbReference>
<dbReference type="OrthoDB" id="273917at2759"/>
<dbReference type="EMBL" id="DF237457">
    <property type="protein sequence ID" value="GAQ89300.1"/>
    <property type="molecule type" value="Genomic_DNA"/>
</dbReference>
<dbReference type="GO" id="GO:0046872">
    <property type="term" value="F:metal ion binding"/>
    <property type="evidence" value="ECO:0007669"/>
    <property type="project" value="UniProtKB-KW"/>
</dbReference>
<dbReference type="GO" id="GO:0043634">
    <property type="term" value="P:polyadenylation-dependent ncRNA catabolic process"/>
    <property type="evidence" value="ECO:0000318"/>
    <property type="project" value="GO_Central"/>
</dbReference>
<dbReference type="CDD" id="cd05402">
    <property type="entry name" value="NT_PAP_TUTase"/>
    <property type="match status" value="1"/>
</dbReference>
<evidence type="ECO:0000256" key="3">
    <source>
        <dbReference type="ARBA" id="ARBA00012388"/>
    </source>
</evidence>
<evidence type="ECO:0000256" key="7">
    <source>
        <dbReference type="SAM" id="MobiDB-lite"/>
    </source>
</evidence>
<dbReference type="InterPro" id="IPR002058">
    <property type="entry name" value="PAP_assoc"/>
</dbReference>
<dbReference type="Proteomes" id="UP000054558">
    <property type="component" value="Unassembled WGS sequence"/>
</dbReference>
<dbReference type="STRING" id="105231.A0A1Y1IEF2"/>
<feature type="region of interest" description="Disordered" evidence="7">
    <location>
        <begin position="111"/>
        <end position="132"/>
    </location>
</feature>